<evidence type="ECO:0000313" key="4">
    <source>
        <dbReference type="Proteomes" id="UP000320386"/>
    </source>
</evidence>
<dbReference type="KEGG" id="mcad:Pan265_02610"/>
<dbReference type="Proteomes" id="UP000320386">
    <property type="component" value="Chromosome"/>
</dbReference>
<dbReference type="EMBL" id="CP036280">
    <property type="protein sequence ID" value="QDU70434.1"/>
    <property type="molecule type" value="Genomic_DNA"/>
</dbReference>
<accession>A0A518BTZ9</accession>
<keyword evidence="1" id="KW-0732">Signal</keyword>
<dbReference type="PROSITE" id="PS51257">
    <property type="entry name" value="PROKAR_LIPOPROTEIN"/>
    <property type="match status" value="1"/>
</dbReference>
<evidence type="ECO:0000256" key="1">
    <source>
        <dbReference type="SAM" id="SignalP"/>
    </source>
</evidence>
<dbReference type="InterPro" id="IPR007461">
    <property type="entry name" value="Ysc84_actin-binding"/>
</dbReference>
<name>A0A518BTZ9_9BACT</name>
<dbReference type="Pfam" id="PF04366">
    <property type="entry name" value="Ysc84"/>
    <property type="match status" value="1"/>
</dbReference>
<gene>
    <name evidence="3" type="ORF">Pan265_02610</name>
</gene>
<dbReference type="OrthoDB" id="5405772at2"/>
<organism evidence="3 4">
    <name type="scientific">Mucisphaera calidilacus</name>
    <dbReference type="NCBI Taxonomy" id="2527982"/>
    <lineage>
        <taxon>Bacteria</taxon>
        <taxon>Pseudomonadati</taxon>
        <taxon>Planctomycetota</taxon>
        <taxon>Phycisphaerae</taxon>
        <taxon>Phycisphaerales</taxon>
        <taxon>Phycisphaeraceae</taxon>
        <taxon>Mucisphaera</taxon>
    </lineage>
</organism>
<protein>
    <recommendedName>
        <fullName evidence="2">Ysc84 actin-binding domain-containing protein</fullName>
    </recommendedName>
</protein>
<feature type="signal peptide" evidence="1">
    <location>
        <begin position="1"/>
        <end position="19"/>
    </location>
</feature>
<evidence type="ECO:0000313" key="3">
    <source>
        <dbReference type="EMBL" id="QDU70434.1"/>
    </source>
</evidence>
<proteinExistence type="predicted"/>
<keyword evidence="4" id="KW-1185">Reference proteome</keyword>
<feature type="domain" description="Ysc84 actin-binding" evidence="2">
    <location>
        <begin position="98"/>
        <end position="171"/>
    </location>
</feature>
<dbReference type="AlphaFoldDB" id="A0A518BTZ9"/>
<feature type="chain" id="PRO_5021705588" description="Ysc84 actin-binding domain-containing protein" evidence="1">
    <location>
        <begin position="20"/>
        <end position="182"/>
    </location>
</feature>
<sequence precursor="true">MIRSSLFVAGLATSLVALGGCSAPEPTSEKIDALTTKAEKAKAELIEEDAKVADLFSNAVGYAIFPDVTKGAWGFSGARGIGLVYEGSSPTATSCVGHGGIGFGLGGGTYKYVLFFNTQEAYDAFYSGKFGFNASATAVAGPHGKSADADFFKDVIIISNENVGLFANAEIGLHGFDTEPID</sequence>
<dbReference type="RefSeq" id="WP_145444532.1">
    <property type="nucleotide sequence ID" value="NZ_CP036280.1"/>
</dbReference>
<reference evidence="3 4" key="1">
    <citation type="submission" date="2019-02" db="EMBL/GenBank/DDBJ databases">
        <title>Deep-cultivation of Planctomycetes and their phenomic and genomic characterization uncovers novel biology.</title>
        <authorList>
            <person name="Wiegand S."/>
            <person name="Jogler M."/>
            <person name="Boedeker C."/>
            <person name="Pinto D."/>
            <person name="Vollmers J."/>
            <person name="Rivas-Marin E."/>
            <person name="Kohn T."/>
            <person name="Peeters S.H."/>
            <person name="Heuer A."/>
            <person name="Rast P."/>
            <person name="Oberbeckmann S."/>
            <person name="Bunk B."/>
            <person name="Jeske O."/>
            <person name="Meyerdierks A."/>
            <person name="Storesund J.E."/>
            <person name="Kallscheuer N."/>
            <person name="Luecker S."/>
            <person name="Lage O.M."/>
            <person name="Pohl T."/>
            <person name="Merkel B.J."/>
            <person name="Hornburger P."/>
            <person name="Mueller R.-W."/>
            <person name="Bruemmer F."/>
            <person name="Labrenz M."/>
            <person name="Spormann A.M."/>
            <person name="Op den Camp H."/>
            <person name="Overmann J."/>
            <person name="Amann R."/>
            <person name="Jetten M.S.M."/>
            <person name="Mascher T."/>
            <person name="Medema M.H."/>
            <person name="Devos D.P."/>
            <person name="Kaster A.-K."/>
            <person name="Ovreas L."/>
            <person name="Rohde M."/>
            <person name="Galperin M.Y."/>
            <person name="Jogler C."/>
        </authorList>
    </citation>
    <scope>NUCLEOTIDE SEQUENCE [LARGE SCALE GENOMIC DNA]</scope>
    <source>
        <strain evidence="3 4">Pan265</strain>
    </source>
</reference>
<evidence type="ECO:0000259" key="2">
    <source>
        <dbReference type="Pfam" id="PF04366"/>
    </source>
</evidence>